<reference evidence="1 2" key="1">
    <citation type="submission" date="2021-01" db="EMBL/GenBank/DDBJ databases">
        <title>Genome public.</title>
        <authorList>
            <person name="Liu C."/>
            <person name="Sun Q."/>
        </authorList>
    </citation>
    <scope>NUCLEOTIDE SEQUENCE [LARGE SCALE GENOMIC DNA]</scope>
    <source>
        <strain evidence="1 2">YIM B02515</strain>
    </source>
</reference>
<accession>A0ABS1T6F4</accession>
<dbReference type="EMBL" id="JAESWC010000001">
    <property type="protein sequence ID" value="MBL4934236.1"/>
    <property type="molecule type" value="Genomic_DNA"/>
</dbReference>
<dbReference type="RefSeq" id="WP_202746884.1">
    <property type="nucleotide sequence ID" value="NZ_JAESWC010000001.1"/>
</dbReference>
<sequence>MSKKKATNDNIFSFDCNEEDDDGFSEGNVPVGDVVKSFSFGDNVSKPKAQEKLIDNRTLQKQPYGITPPVDGERFEVKRTFMFRRSTVRMLNKLKAEHEDENVYLSSILDEAVRHYYEFVFSKEK</sequence>
<gene>
    <name evidence="1" type="ORF">JK636_00535</name>
</gene>
<evidence type="ECO:0000313" key="2">
    <source>
        <dbReference type="Proteomes" id="UP000632377"/>
    </source>
</evidence>
<evidence type="ECO:0008006" key="3">
    <source>
        <dbReference type="Google" id="ProtNLM"/>
    </source>
</evidence>
<evidence type="ECO:0000313" key="1">
    <source>
        <dbReference type="EMBL" id="MBL4934236.1"/>
    </source>
</evidence>
<dbReference type="Proteomes" id="UP000632377">
    <property type="component" value="Unassembled WGS sequence"/>
</dbReference>
<protein>
    <recommendedName>
        <fullName evidence="3">DUF3408 domain-containing protein</fullName>
    </recommendedName>
</protein>
<keyword evidence="2" id="KW-1185">Reference proteome</keyword>
<proteinExistence type="predicted"/>
<comment type="caution">
    <text evidence="1">The sequence shown here is derived from an EMBL/GenBank/DDBJ whole genome shotgun (WGS) entry which is preliminary data.</text>
</comment>
<name>A0ABS1T6F4_9CLOT</name>
<organism evidence="1 2">
    <name type="scientific">Clostridium rhizosphaerae</name>
    <dbReference type="NCBI Taxonomy" id="2803861"/>
    <lineage>
        <taxon>Bacteria</taxon>
        <taxon>Bacillati</taxon>
        <taxon>Bacillota</taxon>
        <taxon>Clostridia</taxon>
        <taxon>Eubacteriales</taxon>
        <taxon>Clostridiaceae</taxon>
        <taxon>Clostridium</taxon>
    </lineage>
</organism>